<proteinExistence type="predicted"/>
<gene>
    <name evidence="1" type="ORF">F2P81_010041</name>
</gene>
<evidence type="ECO:0000313" key="1">
    <source>
        <dbReference type="EMBL" id="KAF0037167.1"/>
    </source>
</evidence>
<evidence type="ECO:0000313" key="2">
    <source>
        <dbReference type="Proteomes" id="UP000438429"/>
    </source>
</evidence>
<protein>
    <submittedName>
        <fullName evidence="1">Uncharacterized protein</fullName>
    </submittedName>
</protein>
<reference evidence="1 2" key="1">
    <citation type="submission" date="2019-06" db="EMBL/GenBank/DDBJ databases">
        <title>Draft genomes of female and male turbot (Scophthalmus maximus).</title>
        <authorList>
            <person name="Xu H."/>
            <person name="Xu X.-W."/>
            <person name="Shao C."/>
            <person name="Chen S."/>
        </authorList>
    </citation>
    <scope>NUCLEOTIDE SEQUENCE [LARGE SCALE GENOMIC DNA]</scope>
    <source>
        <strain evidence="1">Ysfricsl-2016a</strain>
        <tissue evidence="1">Blood</tissue>
    </source>
</reference>
<dbReference type="EMBL" id="VEVO01000009">
    <property type="protein sequence ID" value="KAF0037167.1"/>
    <property type="molecule type" value="Genomic_DNA"/>
</dbReference>
<name>A0A6A4SUN3_SCOMX</name>
<accession>A0A6A4SUN3</accession>
<comment type="caution">
    <text evidence="1">The sequence shown here is derived from an EMBL/GenBank/DDBJ whole genome shotgun (WGS) entry which is preliminary data.</text>
</comment>
<dbReference type="AlphaFoldDB" id="A0A6A4SUN3"/>
<organism evidence="1 2">
    <name type="scientific">Scophthalmus maximus</name>
    <name type="common">Turbot</name>
    <name type="synonym">Psetta maxima</name>
    <dbReference type="NCBI Taxonomy" id="52904"/>
    <lineage>
        <taxon>Eukaryota</taxon>
        <taxon>Metazoa</taxon>
        <taxon>Chordata</taxon>
        <taxon>Craniata</taxon>
        <taxon>Vertebrata</taxon>
        <taxon>Euteleostomi</taxon>
        <taxon>Actinopterygii</taxon>
        <taxon>Neopterygii</taxon>
        <taxon>Teleostei</taxon>
        <taxon>Neoteleostei</taxon>
        <taxon>Acanthomorphata</taxon>
        <taxon>Carangaria</taxon>
        <taxon>Pleuronectiformes</taxon>
        <taxon>Pleuronectoidei</taxon>
        <taxon>Scophthalmidae</taxon>
        <taxon>Scophthalmus</taxon>
    </lineage>
</organism>
<sequence length="74" mass="7918">MTSGNFGTERNRTTVSASFAVNGMGLRQRCLCGRGSLETLWPGGDLNETPPLMCCSEALFGARGRNLCGCPINY</sequence>
<dbReference type="Proteomes" id="UP000438429">
    <property type="component" value="Unassembled WGS sequence"/>
</dbReference>